<dbReference type="OrthoDB" id="9816309at2"/>
<evidence type="ECO:0000256" key="6">
    <source>
        <dbReference type="PROSITE-ProRule" id="PRU00050"/>
    </source>
</evidence>
<dbReference type="CDD" id="cd16434">
    <property type="entry name" value="CheB-CheR_fusion"/>
    <property type="match status" value="1"/>
</dbReference>
<dbReference type="PANTHER" id="PTHR24422">
    <property type="entry name" value="CHEMOTAXIS PROTEIN METHYLTRANSFERASE"/>
    <property type="match status" value="1"/>
</dbReference>
<keyword evidence="3" id="KW-0489">Methyltransferase</keyword>
<dbReference type="Pfam" id="PF13596">
    <property type="entry name" value="PAS_10"/>
    <property type="match status" value="1"/>
</dbReference>
<evidence type="ECO:0000256" key="7">
    <source>
        <dbReference type="SAM" id="Coils"/>
    </source>
</evidence>
<gene>
    <name evidence="10" type="ORF">SAMN05421687_105179</name>
</gene>
<feature type="domain" description="CheB-type methylesterase" evidence="8">
    <location>
        <begin position="3"/>
        <end position="192"/>
    </location>
</feature>
<dbReference type="GO" id="GO:0005737">
    <property type="term" value="C:cytoplasm"/>
    <property type="evidence" value="ECO:0007669"/>
    <property type="project" value="InterPro"/>
</dbReference>
<dbReference type="GO" id="GO:0008983">
    <property type="term" value="F:protein-glutamate O-methyltransferase activity"/>
    <property type="evidence" value="ECO:0007669"/>
    <property type="project" value="UniProtKB-EC"/>
</dbReference>
<feature type="coiled-coil region" evidence="7">
    <location>
        <begin position="637"/>
        <end position="720"/>
    </location>
</feature>
<dbReference type="EC" id="2.1.1.80" evidence="2"/>
<dbReference type="GO" id="GO:0000156">
    <property type="term" value="F:phosphorelay response regulator activity"/>
    <property type="evidence" value="ECO:0007669"/>
    <property type="project" value="InterPro"/>
</dbReference>
<dbReference type="InterPro" id="IPR036804">
    <property type="entry name" value="CheR_N_sf"/>
</dbReference>
<dbReference type="SUPFAM" id="SSF55785">
    <property type="entry name" value="PYP-like sensor domain (PAS domain)"/>
    <property type="match status" value="2"/>
</dbReference>
<dbReference type="InterPro" id="IPR035965">
    <property type="entry name" value="PAS-like_dom_sf"/>
</dbReference>
<evidence type="ECO:0000256" key="4">
    <source>
        <dbReference type="ARBA" id="ARBA00022679"/>
    </source>
</evidence>
<dbReference type="PROSITE" id="PS50122">
    <property type="entry name" value="CHEB"/>
    <property type="match status" value="1"/>
</dbReference>
<dbReference type="InterPro" id="IPR022642">
    <property type="entry name" value="CheR_C"/>
</dbReference>
<evidence type="ECO:0000313" key="11">
    <source>
        <dbReference type="Proteomes" id="UP000187608"/>
    </source>
</evidence>
<evidence type="ECO:0000313" key="10">
    <source>
        <dbReference type="EMBL" id="SIS47937.1"/>
    </source>
</evidence>
<feature type="active site" evidence="6">
    <location>
        <position position="134"/>
    </location>
</feature>
<dbReference type="PROSITE" id="PS50123">
    <property type="entry name" value="CHER"/>
    <property type="match status" value="1"/>
</dbReference>
<organism evidence="10 11">
    <name type="scientific">Salimicrobium flavidum</name>
    <dbReference type="NCBI Taxonomy" id="570947"/>
    <lineage>
        <taxon>Bacteria</taxon>
        <taxon>Bacillati</taxon>
        <taxon>Bacillota</taxon>
        <taxon>Bacilli</taxon>
        <taxon>Bacillales</taxon>
        <taxon>Bacillaceae</taxon>
        <taxon>Salimicrobium</taxon>
    </lineage>
</organism>
<feature type="active site" evidence="6">
    <location>
        <position position="42"/>
    </location>
</feature>
<dbReference type="Gene3D" id="3.40.50.180">
    <property type="entry name" value="Methylesterase CheB, C-terminal domain"/>
    <property type="match status" value="1"/>
</dbReference>
<dbReference type="InterPro" id="IPR000673">
    <property type="entry name" value="Sig_transdc_resp-reg_Me-estase"/>
</dbReference>
<dbReference type="RefSeq" id="WP_076558871.1">
    <property type="nucleotide sequence ID" value="NZ_FTOC01000005.1"/>
</dbReference>
<dbReference type="InterPro" id="IPR050903">
    <property type="entry name" value="Bact_Chemotaxis_MeTrfase"/>
</dbReference>
<dbReference type="AlphaFoldDB" id="A0A1N7JF26"/>
<keyword evidence="11" id="KW-1185">Reference proteome</keyword>
<dbReference type="GO" id="GO:0008984">
    <property type="term" value="F:protein-glutamate methylesterase activity"/>
    <property type="evidence" value="ECO:0007669"/>
    <property type="project" value="InterPro"/>
</dbReference>
<dbReference type="SUPFAM" id="SSF53335">
    <property type="entry name" value="S-adenosyl-L-methionine-dependent methyltransferases"/>
    <property type="match status" value="1"/>
</dbReference>
<proteinExistence type="predicted"/>
<dbReference type="SUPFAM" id="SSF47757">
    <property type="entry name" value="Chemotaxis receptor methyltransferase CheR, N-terminal domain"/>
    <property type="match status" value="1"/>
</dbReference>
<dbReference type="GO" id="GO:0006935">
    <property type="term" value="P:chemotaxis"/>
    <property type="evidence" value="ECO:0007669"/>
    <property type="project" value="UniProtKB-UniRule"/>
</dbReference>
<feature type="active site" evidence="6">
    <location>
        <position position="15"/>
    </location>
</feature>
<protein>
    <recommendedName>
        <fullName evidence="2">protein-glutamate O-methyltransferase</fullName>
        <ecNumber evidence="2">2.1.1.80</ecNumber>
    </recommendedName>
</protein>
<dbReference type="GO" id="GO:0032259">
    <property type="term" value="P:methylation"/>
    <property type="evidence" value="ECO:0007669"/>
    <property type="project" value="UniProtKB-KW"/>
</dbReference>
<keyword evidence="4" id="KW-0808">Transferase</keyword>
<keyword evidence="6" id="KW-0378">Hydrolase</keyword>
<accession>A0A1N7JF26</accession>
<dbReference type="SMART" id="SM00138">
    <property type="entry name" value="MeTrc"/>
    <property type="match status" value="1"/>
</dbReference>
<dbReference type="InterPro" id="IPR029063">
    <property type="entry name" value="SAM-dependent_MTases_sf"/>
</dbReference>
<evidence type="ECO:0000259" key="8">
    <source>
        <dbReference type="PROSITE" id="PS50122"/>
    </source>
</evidence>
<evidence type="ECO:0000256" key="5">
    <source>
        <dbReference type="ARBA" id="ARBA00022691"/>
    </source>
</evidence>
<reference evidence="11" key="1">
    <citation type="submission" date="2017-01" db="EMBL/GenBank/DDBJ databases">
        <authorList>
            <person name="Varghese N."/>
            <person name="Submissions S."/>
        </authorList>
    </citation>
    <scope>NUCLEOTIDE SEQUENCE [LARGE SCALE GENOMIC DNA]</scope>
    <source>
        <strain evidence="11">DSM 23127</strain>
    </source>
</reference>
<keyword evidence="5" id="KW-0949">S-adenosyl-L-methionine</keyword>
<evidence type="ECO:0000256" key="3">
    <source>
        <dbReference type="ARBA" id="ARBA00022603"/>
    </source>
</evidence>
<evidence type="ECO:0000259" key="9">
    <source>
        <dbReference type="PROSITE" id="PS50123"/>
    </source>
</evidence>
<dbReference type="Gene3D" id="1.10.155.10">
    <property type="entry name" value="Chemotaxis receptor methyltransferase CheR, N-terminal domain"/>
    <property type="match status" value="1"/>
</dbReference>
<dbReference type="Proteomes" id="UP000187608">
    <property type="component" value="Unassembled WGS sequence"/>
</dbReference>
<dbReference type="InterPro" id="IPR035909">
    <property type="entry name" value="CheB_C"/>
</dbReference>
<dbReference type="InterPro" id="IPR000780">
    <property type="entry name" value="CheR_MeTrfase"/>
</dbReference>
<sequence length="949" mass="108641">MAQKEERYFVGIGASAGGLESLERFFKTMPNDTGLTFIIIQHLSPDFESHMDELLRRYTGMDIYVAEDGMATEPNAVYLIPPRKNLSIYHGTLYLKEQTGQKHLKLPIDIFFRSLAKDQGKHAIGVILSGTGSDGTLGVRAIKEEGGMVIVEDKATAKFDGMPRSAISTGLADYTLPPDDMSEEMVTFIKHPVNPDIQSFKETPDNDMLSRINMIMRTHSKIDFDNYKESTVMRRINRRLKISHLVKLEEYIDFLEESEKERNILQKELFIGVTGFFRDPEAFESLEENVLPNLDFTKNSLRIWSAGCSTGEEVYSLAILIKEYMEKKGLDTDVKIFATDVDDTALDIAGNGSYPQSLVSDVSPDLIAKYFVKGEEGYQVSNSLRQMVVFAKHNLIKDPPFSRLDLLVCRNLFIYLKSETQQHILNKFYYSILKNGYLFLGTSETLGEMTNAFSSIDSKWKIFAPNEDFQPSLPSGISFYDKQNPEIEKTNQVAAASSENVNLENVLRQAVSSISSPSLILDSNDQLVHVINDMSEYLQPQPGKFSNNFNTNMSRELTLFVNNMLRRLKTERQHVRLNNIMNGSREDTSLSLSGYPIEIKDQVFYFISFIETTQSEEDNESDDDMPDEMKERVRYLESELQLAREGLQATVEELETSNEELQSSNEQLTASNEELQSTNEELQSVNEELYTVNNEYQEKIEQLTKANNDLNNLLNNTEMGALYLDENLSIRRITAVMKEVSNLREEDIGRPITHISVMPGYPRIVDDIHQVLDSLDKKETEIEDKNGHHWFVRIRPYRTEYNSVNGVIITLMEITSLKEERSKVVETHEKFEQVLEISNMGWWEYNGRTDHFNLSSSFLQNCGYDKDMFPTSLKEVSDYFQTNDIKKAFEKMLTGYKDTIDLFASYRCMDGSFIPVHFLGRILEKDNDEDPLRIGGTIIDISHYTQQGE</sequence>
<dbReference type="STRING" id="570947.SAMN05421687_105179"/>
<keyword evidence="7" id="KW-0175">Coiled coil</keyword>
<dbReference type="Pfam" id="PF01739">
    <property type="entry name" value="CheR"/>
    <property type="match status" value="1"/>
</dbReference>
<evidence type="ECO:0000256" key="1">
    <source>
        <dbReference type="ARBA" id="ARBA00001541"/>
    </source>
</evidence>
<feature type="domain" description="CheR-type methyltransferase" evidence="9">
    <location>
        <begin position="209"/>
        <end position="466"/>
    </location>
</feature>
<keyword evidence="6" id="KW-0145">Chemotaxis</keyword>
<dbReference type="Pfam" id="PF03705">
    <property type="entry name" value="CheR_N"/>
    <property type="match status" value="1"/>
</dbReference>
<dbReference type="SUPFAM" id="SSF52738">
    <property type="entry name" value="Methylesterase CheB, C-terminal domain"/>
    <property type="match status" value="1"/>
</dbReference>
<dbReference type="PRINTS" id="PR00996">
    <property type="entry name" value="CHERMTFRASE"/>
</dbReference>
<dbReference type="PANTHER" id="PTHR24422:SF10">
    <property type="entry name" value="CHEMOTAXIS PROTEIN METHYLTRANSFERASE 2"/>
    <property type="match status" value="1"/>
</dbReference>
<name>A0A1N7JF26_9BACI</name>
<dbReference type="InterPro" id="IPR022641">
    <property type="entry name" value="CheR_N"/>
</dbReference>
<evidence type="ECO:0000256" key="2">
    <source>
        <dbReference type="ARBA" id="ARBA00012534"/>
    </source>
</evidence>
<dbReference type="Gene3D" id="3.30.450.20">
    <property type="entry name" value="PAS domain"/>
    <property type="match status" value="2"/>
</dbReference>
<dbReference type="Gene3D" id="3.40.50.150">
    <property type="entry name" value="Vaccinia Virus protein VP39"/>
    <property type="match status" value="1"/>
</dbReference>
<dbReference type="Pfam" id="PF01339">
    <property type="entry name" value="CheB_methylest"/>
    <property type="match status" value="1"/>
</dbReference>
<dbReference type="EMBL" id="FTOC01000005">
    <property type="protein sequence ID" value="SIS47937.1"/>
    <property type="molecule type" value="Genomic_DNA"/>
</dbReference>
<comment type="catalytic activity">
    <reaction evidence="1">
        <text>L-glutamyl-[protein] + S-adenosyl-L-methionine = [protein]-L-glutamate 5-O-methyl ester + S-adenosyl-L-homocysteine</text>
        <dbReference type="Rhea" id="RHEA:24452"/>
        <dbReference type="Rhea" id="RHEA-COMP:10208"/>
        <dbReference type="Rhea" id="RHEA-COMP:10311"/>
        <dbReference type="ChEBI" id="CHEBI:29973"/>
        <dbReference type="ChEBI" id="CHEBI:57856"/>
        <dbReference type="ChEBI" id="CHEBI:59789"/>
        <dbReference type="ChEBI" id="CHEBI:82795"/>
        <dbReference type="EC" id="2.1.1.80"/>
    </reaction>
</comment>